<sequence length="176" mass="19090">MGAEHRLARAHGVFNVLAGLWPLVSMRSFEWVFGPKADRWLEHTVAGLLITTGCAQLRAADGAPELARALGVGAAGTLLAVDLVYVPLGRLRPTYLLDAAMEIAWIVAWARRRRGVTGYRSAAGRTGVGCWPAMPWTMPRARRSWGRRRSWSAVRATSSGSRLRIAVAASGAITEK</sequence>
<evidence type="ECO:0000313" key="1">
    <source>
        <dbReference type="EMBL" id="SHF02902.1"/>
    </source>
</evidence>
<dbReference type="AlphaFoldDB" id="A0A1M4YBL2"/>
<organism evidence="1 2">
    <name type="scientific">Streptoalloteichus hindustanus</name>
    <dbReference type="NCBI Taxonomy" id="2017"/>
    <lineage>
        <taxon>Bacteria</taxon>
        <taxon>Bacillati</taxon>
        <taxon>Actinomycetota</taxon>
        <taxon>Actinomycetes</taxon>
        <taxon>Pseudonocardiales</taxon>
        <taxon>Pseudonocardiaceae</taxon>
        <taxon>Streptoalloteichus</taxon>
    </lineage>
</organism>
<dbReference type="EMBL" id="FQVN01000002">
    <property type="protein sequence ID" value="SHF02902.1"/>
    <property type="molecule type" value="Genomic_DNA"/>
</dbReference>
<dbReference type="Proteomes" id="UP000184501">
    <property type="component" value="Unassembled WGS sequence"/>
</dbReference>
<accession>A0A1M4YBL2</accession>
<reference evidence="1 2" key="1">
    <citation type="submission" date="2016-11" db="EMBL/GenBank/DDBJ databases">
        <authorList>
            <person name="Jaros S."/>
            <person name="Januszkiewicz K."/>
            <person name="Wedrychowicz H."/>
        </authorList>
    </citation>
    <scope>NUCLEOTIDE SEQUENCE [LARGE SCALE GENOMIC DNA]</scope>
    <source>
        <strain evidence="1 2">DSM 44523</strain>
    </source>
</reference>
<name>A0A1M4YBL2_STRHI</name>
<evidence type="ECO:0000313" key="2">
    <source>
        <dbReference type="Proteomes" id="UP000184501"/>
    </source>
</evidence>
<proteinExistence type="predicted"/>
<protein>
    <submittedName>
        <fullName evidence="1">Uncharacterized protein</fullName>
    </submittedName>
</protein>
<gene>
    <name evidence="1" type="ORF">SAMN05444320_102299</name>
</gene>
<keyword evidence="2" id="KW-1185">Reference proteome</keyword>